<organism evidence="1 2">
    <name type="scientific">Pseudocercospora musae</name>
    <dbReference type="NCBI Taxonomy" id="113226"/>
    <lineage>
        <taxon>Eukaryota</taxon>
        <taxon>Fungi</taxon>
        <taxon>Dikarya</taxon>
        <taxon>Ascomycota</taxon>
        <taxon>Pezizomycotina</taxon>
        <taxon>Dothideomycetes</taxon>
        <taxon>Dothideomycetidae</taxon>
        <taxon>Mycosphaerellales</taxon>
        <taxon>Mycosphaerellaceae</taxon>
        <taxon>Pseudocercospora</taxon>
    </lineage>
</organism>
<proteinExistence type="predicted"/>
<keyword evidence="2" id="KW-1185">Reference proteome</keyword>
<accession>A0A139GY25</accession>
<dbReference type="Proteomes" id="UP000073492">
    <property type="component" value="Unassembled WGS sequence"/>
</dbReference>
<evidence type="ECO:0000313" key="2">
    <source>
        <dbReference type="Proteomes" id="UP000073492"/>
    </source>
</evidence>
<protein>
    <submittedName>
        <fullName evidence="1">Uncharacterized protein</fullName>
    </submittedName>
</protein>
<dbReference type="EMBL" id="LFZO01000913">
    <property type="protein sequence ID" value="KXS95062.1"/>
    <property type="molecule type" value="Genomic_DNA"/>
</dbReference>
<name>A0A139GY25_9PEZI</name>
<gene>
    <name evidence="1" type="ORF">AC579_2112</name>
</gene>
<evidence type="ECO:0000313" key="1">
    <source>
        <dbReference type="EMBL" id="KXS95062.1"/>
    </source>
</evidence>
<comment type="caution">
    <text evidence="1">The sequence shown here is derived from an EMBL/GenBank/DDBJ whole genome shotgun (WGS) entry which is preliminary data.</text>
</comment>
<dbReference type="AlphaFoldDB" id="A0A139GY25"/>
<reference evidence="1 2" key="1">
    <citation type="submission" date="2015-07" db="EMBL/GenBank/DDBJ databases">
        <title>Comparative genomics of the Sigatoka disease complex on banana suggests a link between parallel evolutionary changes in Pseudocercospora fijiensis and Pseudocercospora eumusae and increased virulence on the banana host.</title>
        <authorList>
            <person name="Chang T.-C."/>
            <person name="Salvucci A."/>
            <person name="Crous P.W."/>
            <person name="Stergiopoulos I."/>
        </authorList>
    </citation>
    <scope>NUCLEOTIDE SEQUENCE [LARGE SCALE GENOMIC DNA]</scope>
    <source>
        <strain evidence="1 2">CBS 116634</strain>
    </source>
</reference>
<sequence length="157" mass="18308">MGITLKYSSTPQYWNKLLRDKVDELKDAWGLTPTPSIDRIPGLLEAALEGHDKLKSFWSAARKNGWEQAAIQDKQSMEHRVFVTSTSLTFWMYAVRDKWEDFEAEDLHKAWLDHEAVSKLEDWARGLDGCQGRDARRIHPDASRAKRVEWDDEDLDY</sequence>